<evidence type="ECO:0000313" key="3">
    <source>
        <dbReference type="Proteomes" id="UP001642360"/>
    </source>
</evidence>
<evidence type="ECO:0000313" key="2">
    <source>
        <dbReference type="EMBL" id="CAK9149699.1"/>
    </source>
</evidence>
<comment type="caution">
    <text evidence="2">The sequence shown here is derived from an EMBL/GenBank/DDBJ whole genome shotgun (WGS) entry which is preliminary data.</text>
</comment>
<keyword evidence="3" id="KW-1185">Reference proteome</keyword>
<sequence length="164" mass="18661">MGSSISFDMPFHVENRLIALTIWAVCVAKEEGVVTTAPFYVLYDKTNGVEQILRSTICSNIPITQTEHSWWSFIPAFEFFQIKGGERMELSIKISPSVEVKKCAIHFLYKPDIRESQQGQLSCANTIVQDNVHPKRSRDVDIKETGNNLEEKDGKRLRIEPDST</sequence>
<evidence type="ECO:0008006" key="4">
    <source>
        <dbReference type="Google" id="ProtNLM"/>
    </source>
</evidence>
<proteinExistence type="predicted"/>
<dbReference type="Proteomes" id="UP001642360">
    <property type="component" value="Unassembled WGS sequence"/>
</dbReference>
<reference evidence="2 3" key="1">
    <citation type="submission" date="2024-02" db="EMBL/GenBank/DDBJ databases">
        <authorList>
            <person name="Vignale AGUSTIN F."/>
            <person name="Sosa J E."/>
            <person name="Modenutti C."/>
        </authorList>
    </citation>
    <scope>NUCLEOTIDE SEQUENCE [LARGE SCALE GENOMIC DNA]</scope>
</reference>
<gene>
    <name evidence="2" type="ORF">ILEXP_LOCUS17766</name>
</gene>
<dbReference type="AlphaFoldDB" id="A0ABC8RXI6"/>
<accession>A0ABC8RXI6</accession>
<protein>
    <recommendedName>
        <fullName evidence="4">TMV resistance protein N-like</fullName>
    </recommendedName>
</protein>
<organism evidence="2 3">
    <name type="scientific">Ilex paraguariensis</name>
    <name type="common">yerba mate</name>
    <dbReference type="NCBI Taxonomy" id="185542"/>
    <lineage>
        <taxon>Eukaryota</taxon>
        <taxon>Viridiplantae</taxon>
        <taxon>Streptophyta</taxon>
        <taxon>Embryophyta</taxon>
        <taxon>Tracheophyta</taxon>
        <taxon>Spermatophyta</taxon>
        <taxon>Magnoliopsida</taxon>
        <taxon>eudicotyledons</taxon>
        <taxon>Gunneridae</taxon>
        <taxon>Pentapetalae</taxon>
        <taxon>asterids</taxon>
        <taxon>campanulids</taxon>
        <taxon>Aquifoliales</taxon>
        <taxon>Aquifoliaceae</taxon>
        <taxon>Ilex</taxon>
    </lineage>
</organism>
<dbReference type="EMBL" id="CAUOFW020001925">
    <property type="protein sequence ID" value="CAK9149699.1"/>
    <property type="molecule type" value="Genomic_DNA"/>
</dbReference>
<evidence type="ECO:0000256" key="1">
    <source>
        <dbReference type="SAM" id="MobiDB-lite"/>
    </source>
</evidence>
<name>A0ABC8RXI6_9AQUA</name>
<feature type="region of interest" description="Disordered" evidence="1">
    <location>
        <begin position="145"/>
        <end position="164"/>
    </location>
</feature>